<accession>A0A816P4H1</accession>
<name>A0A816P4H1_BRANA</name>
<reference evidence="1" key="1">
    <citation type="submission" date="2021-01" db="EMBL/GenBank/DDBJ databases">
        <authorList>
            <consortium name="Genoscope - CEA"/>
            <person name="William W."/>
        </authorList>
    </citation>
    <scope>NUCLEOTIDE SEQUENCE</scope>
</reference>
<gene>
    <name evidence="1" type="ORF">DARMORV10_A09P34470.1</name>
</gene>
<dbReference type="AlphaFoldDB" id="A0A816P4H1"/>
<dbReference type="PANTHER" id="PTHR47864">
    <property type="entry name" value="TRANSMEMBRANE PROTEIN"/>
    <property type="match status" value="1"/>
</dbReference>
<sequence length="67" mass="7741">MNNHKNEEKGSYIQWSPEENKSLINLLLDVVPTGLRDSNSAFSKFTVERRILPTLSRLHGCNKTFQH</sequence>
<protein>
    <submittedName>
        <fullName evidence="1">(rape) hypothetical protein</fullName>
    </submittedName>
</protein>
<dbReference type="EMBL" id="HG994363">
    <property type="protein sequence ID" value="CAF2044354.1"/>
    <property type="molecule type" value="Genomic_DNA"/>
</dbReference>
<organism evidence="1">
    <name type="scientific">Brassica napus</name>
    <name type="common">Rape</name>
    <dbReference type="NCBI Taxonomy" id="3708"/>
    <lineage>
        <taxon>Eukaryota</taxon>
        <taxon>Viridiplantae</taxon>
        <taxon>Streptophyta</taxon>
        <taxon>Embryophyta</taxon>
        <taxon>Tracheophyta</taxon>
        <taxon>Spermatophyta</taxon>
        <taxon>Magnoliopsida</taxon>
        <taxon>eudicotyledons</taxon>
        <taxon>Gunneridae</taxon>
        <taxon>Pentapetalae</taxon>
        <taxon>rosids</taxon>
        <taxon>malvids</taxon>
        <taxon>Brassicales</taxon>
        <taxon>Brassicaceae</taxon>
        <taxon>Brassiceae</taxon>
        <taxon>Brassica</taxon>
    </lineage>
</organism>
<proteinExistence type="predicted"/>
<evidence type="ECO:0000313" key="1">
    <source>
        <dbReference type="EMBL" id="CAF2044354.1"/>
    </source>
</evidence>
<dbReference type="Proteomes" id="UP001295469">
    <property type="component" value="Chromosome A09"/>
</dbReference>
<dbReference type="PANTHER" id="PTHR47864:SF7">
    <property type="entry name" value="MYB_SANT-LIKE DOMAIN-CONTAINING PROTEIN"/>
    <property type="match status" value="1"/>
</dbReference>
<dbReference type="InterPro" id="IPR055314">
    <property type="entry name" value="At2g29880-like"/>
</dbReference>